<accession>A0A1L8CX92</accession>
<sequence>MDGFINLLKPPGMTSHDVVAFLRKKLKTKKIGHLGTLDPAAAGVLPVAVGKATRLIEYLEAGAEKQYLAEIIFGITTTTWDREGKIVAEKDASFLTEALIIEKLRHFQGEIEQTPPLASAVKIAGKPLYHYQRKGERVEVPKRKVTVYEIKLLELIAKNTPHPRARVIIRCSRGTYIRSIAYDLGNILLTGATLNFLLRTKSGPFLLKDCCLLEEELKIIPPEEVFLDYPKIELTRDQFQRVKNGGEVKLAIEKESFGQVFAYFEGKIVATGKVQGKIFLPEKVFRIGE</sequence>
<dbReference type="InterPro" id="IPR020103">
    <property type="entry name" value="PsdUridine_synth_cat_dom_sf"/>
</dbReference>
<evidence type="ECO:0000256" key="2">
    <source>
        <dbReference type="ARBA" id="ARBA00005642"/>
    </source>
</evidence>
<comment type="catalytic activity">
    <reaction evidence="1 5">
        <text>uridine(55) in tRNA = pseudouridine(55) in tRNA</text>
        <dbReference type="Rhea" id="RHEA:42532"/>
        <dbReference type="Rhea" id="RHEA-COMP:10101"/>
        <dbReference type="Rhea" id="RHEA-COMP:10102"/>
        <dbReference type="ChEBI" id="CHEBI:65314"/>
        <dbReference type="ChEBI" id="CHEBI:65315"/>
        <dbReference type="EC" id="5.4.99.25"/>
    </reaction>
</comment>
<proteinExistence type="inferred from homology"/>
<dbReference type="Proteomes" id="UP000187485">
    <property type="component" value="Unassembled WGS sequence"/>
</dbReference>
<evidence type="ECO:0000256" key="4">
    <source>
        <dbReference type="ARBA" id="ARBA00023235"/>
    </source>
</evidence>
<dbReference type="InterPro" id="IPR014780">
    <property type="entry name" value="tRNA_psdUridine_synth_TruB"/>
</dbReference>
<dbReference type="Gene3D" id="3.30.2350.10">
    <property type="entry name" value="Pseudouridine synthase"/>
    <property type="match status" value="1"/>
</dbReference>
<dbReference type="CDD" id="cd02573">
    <property type="entry name" value="PseudoU_synth_EcTruB"/>
    <property type="match status" value="1"/>
</dbReference>
<evidence type="ECO:0000256" key="5">
    <source>
        <dbReference type="HAMAP-Rule" id="MF_01080"/>
    </source>
</evidence>
<reference evidence="8" key="1">
    <citation type="submission" date="2016-12" db="EMBL/GenBank/DDBJ databases">
        <title>Draft Genome Sequences od Carboxydothermus pertinax and islandicus, Hydrogenogenic Carboxydotrophic Bacteria.</title>
        <authorList>
            <person name="Fukuyama Y."/>
            <person name="Ohmae K."/>
            <person name="Yoneda Y."/>
            <person name="Yoshida T."/>
            <person name="Sako Y."/>
        </authorList>
    </citation>
    <scope>NUCLEOTIDE SEQUENCE [LARGE SCALE GENOMIC DNA]</scope>
    <source>
        <strain evidence="8">Ug1</strain>
    </source>
</reference>
<organism evidence="7 8">
    <name type="scientific">Carboxydothermus pertinax</name>
    <dbReference type="NCBI Taxonomy" id="870242"/>
    <lineage>
        <taxon>Bacteria</taxon>
        <taxon>Bacillati</taxon>
        <taxon>Bacillota</taxon>
        <taxon>Clostridia</taxon>
        <taxon>Thermoanaerobacterales</taxon>
        <taxon>Thermoanaerobacteraceae</taxon>
        <taxon>Carboxydothermus</taxon>
    </lineage>
</organism>
<dbReference type="OrthoDB" id="9802309at2"/>
<dbReference type="SUPFAM" id="SSF55120">
    <property type="entry name" value="Pseudouridine synthase"/>
    <property type="match status" value="1"/>
</dbReference>
<comment type="similarity">
    <text evidence="2 5">Belongs to the pseudouridine synthase TruB family. Type 1 subfamily.</text>
</comment>
<dbReference type="AlphaFoldDB" id="A0A1L8CX92"/>
<dbReference type="PANTHER" id="PTHR13767">
    <property type="entry name" value="TRNA-PSEUDOURIDINE SYNTHASE"/>
    <property type="match status" value="1"/>
</dbReference>
<gene>
    <name evidence="5" type="primary">truB</name>
    <name evidence="7" type="ORF">cpu_20040</name>
</gene>
<dbReference type="GO" id="GO:0003723">
    <property type="term" value="F:RNA binding"/>
    <property type="evidence" value="ECO:0007669"/>
    <property type="project" value="InterPro"/>
</dbReference>
<dbReference type="GO" id="GO:0031119">
    <property type="term" value="P:tRNA pseudouridine synthesis"/>
    <property type="evidence" value="ECO:0007669"/>
    <property type="project" value="UniProtKB-UniRule"/>
</dbReference>
<evidence type="ECO:0000256" key="3">
    <source>
        <dbReference type="ARBA" id="ARBA00022694"/>
    </source>
</evidence>
<keyword evidence="4 5" id="KW-0413">Isomerase</keyword>
<protein>
    <recommendedName>
        <fullName evidence="5">tRNA pseudouridine synthase B</fullName>
        <ecNumber evidence="5">5.4.99.25</ecNumber>
    </recommendedName>
    <alternativeName>
        <fullName evidence="5">tRNA pseudouridine(55) synthase</fullName>
        <shortName evidence="5">Psi55 synthase</shortName>
    </alternativeName>
    <alternativeName>
        <fullName evidence="5">tRNA pseudouridylate synthase</fullName>
    </alternativeName>
    <alternativeName>
        <fullName evidence="5">tRNA-uridine isomerase</fullName>
    </alternativeName>
</protein>
<keyword evidence="8" id="KW-1185">Reference proteome</keyword>
<feature type="domain" description="Pseudouridine synthase II N-terminal" evidence="6">
    <location>
        <begin position="23"/>
        <end position="177"/>
    </location>
</feature>
<feature type="active site" description="Nucleophile" evidence="5">
    <location>
        <position position="38"/>
    </location>
</feature>
<dbReference type="GO" id="GO:0160148">
    <property type="term" value="F:tRNA pseudouridine(55) synthase activity"/>
    <property type="evidence" value="ECO:0007669"/>
    <property type="project" value="UniProtKB-EC"/>
</dbReference>
<evidence type="ECO:0000256" key="1">
    <source>
        <dbReference type="ARBA" id="ARBA00000385"/>
    </source>
</evidence>
<dbReference type="EMBL" id="BDJK01000055">
    <property type="protein sequence ID" value="GAV23494.1"/>
    <property type="molecule type" value="Genomic_DNA"/>
</dbReference>
<dbReference type="InterPro" id="IPR002501">
    <property type="entry name" value="PsdUridine_synth_N"/>
</dbReference>
<dbReference type="HAMAP" id="MF_01080">
    <property type="entry name" value="TruB_bact"/>
    <property type="match status" value="1"/>
</dbReference>
<dbReference type="GO" id="GO:1990481">
    <property type="term" value="P:mRNA pseudouridine synthesis"/>
    <property type="evidence" value="ECO:0007669"/>
    <property type="project" value="TreeGrafter"/>
</dbReference>
<dbReference type="RefSeq" id="WP_075859904.1">
    <property type="nucleotide sequence ID" value="NZ_BDJK01000055.1"/>
</dbReference>
<dbReference type="PANTHER" id="PTHR13767:SF2">
    <property type="entry name" value="PSEUDOURIDYLATE SYNTHASE TRUB1"/>
    <property type="match status" value="1"/>
</dbReference>
<dbReference type="EC" id="5.4.99.25" evidence="5"/>
<keyword evidence="3 5" id="KW-0819">tRNA processing</keyword>
<comment type="caution">
    <text evidence="7">The sequence shown here is derived from an EMBL/GenBank/DDBJ whole genome shotgun (WGS) entry which is preliminary data.</text>
</comment>
<evidence type="ECO:0000259" key="6">
    <source>
        <dbReference type="Pfam" id="PF01509"/>
    </source>
</evidence>
<comment type="function">
    <text evidence="5">Responsible for synthesis of pseudouridine from uracil-55 in the psi GC loop of transfer RNAs.</text>
</comment>
<evidence type="ECO:0000313" key="7">
    <source>
        <dbReference type="EMBL" id="GAV23494.1"/>
    </source>
</evidence>
<evidence type="ECO:0000313" key="8">
    <source>
        <dbReference type="Proteomes" id="UP000187485"/>
    </source>
</evidence>
<dbReference type="NCBIfam" id="TIGR00431">
    <property type="entry name" value="TruB"/>
    <property type="match status" value="1"/>
</dbReference>
<name>A0A1L8CX92_9THEO</name>
<dbReference type="Pfam" id="PF01509">
    <property type="entry name" value="TruB_N"/>
    <property type="match status" value="1"/>
</dbReference>
<dbReference type="STRING" id="870242.cpu_20040"/>